<evidence type="ECO:0000256" key="1">
    <source>
        <dbReference type="ARBA" id="ARBA00022676"/>
    </source>
</evidence>
<evidence type="ECO:0000256" key="2">
    <source>
        <dbReference type="ARBA" id="ARBA00022679"/>
    </source>
</evidence>
<keyword evidence="5" id="KW-1185">Reference proteome</keyword>
<dbReference type="AlphaFoldDB" id="A0A1E3G0R0"/>
<dbReference type="InterPro" id="IPR001173">
    <property type="entry name" value="Glyco_trans_2-like"/>
</dbReference>
<dbReference type="Proteomes" id="UP000094570">
    <property type="component" value="Unassembled WGS sequence"/>
</dbReference>
<proteinExistence type="predicted"/>
<keyword evidence="1" id="KW-0328">Glycosyltransferase</keyword>
<protein>
    <recommendedName>
        <fullName evidence="3">Glycosyltransferase 2-like domain-containing protein</fullName>
    </recommendedName>
</protein>
<dbReference type="SUPFAM" id="SSF53448">
    <property type="entry name" value="Nucleotide-diphospho-sugar transferases"/>
    <property type="match status" value="1"/>
</dbReference>
<reference evidence="5" key="1">
    <citation type="submission" date="2016-04" db="EMBL/GenBank/DDBJ databases">
        <title>The genome sequence project of a novel Fervidobacterium isolate from a hot spring in Thailand.</title>
        <authorList>
            <person name="Gonzalez J.M."/>
            <person name="Cuecas A."/>
            <person name="Kanoksilapatham W."/>
        </authorList>
    </citation>
    <scope>NUCLEOTIDE SEQUENCE [LARGE SCALE GENOMIC DNA]</scope>
    <source>
        <strain evidence="5">FC2004</strain>
    </source>
</reference>
<dbReference type="PANTHER" id="PTHR22916:SF51">
    <property type="entry name" value="GLYCOSYLTRANSFERASE EPSH-RELATED"/>
    <property type="match status" value="1"/>
</dbReference>
<dbReference type="RefSeq" id="WP_069293752.1">
    <property type="nucleotide sequence ID" value="NZ_CP140110.1"/>
</dbReference>
<organism evidence="4 5">
    <name type="scientific">Fervidobacterium thailandense</name>
    <dbReference type="NCBI Taxonomy" id="1008305"/>
    <lineage>
        <taxon>Bacteria</taxon>
        <taxon>Thermotogati</taxon>
        <taxon>Thermotogota</taxon>
        <taxon>Thermotogae</taxon>
        <taxon>Thermotogales</taxon>
        <taxon>Fervidobacteriaceae</taxon>
        <taxon>Fervidobacterium</taxon>
    </lineage>
</organism>
<accession>A0A1E3G0R0</accession>
<keyword evidence="2" id="KW-0808">Transferase</keyword>
<comment type="caution">
    <text evidence="4">The sequence shown here is derived from an EMBL/GenBank/DDBJ whole genome shotgun (WGS) entry which is preliminary data.</text>
</comment>
<evidence type="ECO:0000259" key="3">
    <source>
        <dbReference type="Pfam" id="PF00535"/>
    </source>
</evidence>
<evidence type="ECO:0000313" key="5">
    <source>
        <dbReference type="Proteomes" id="UP000094570"/>
    </source>
</evidence>
<name>A0A1E3G0R0_9BACT</name>
<dbReference type="Gene3D" id="3.90.550.10">
    <property type="entry name" value="Spore Coat Polysaccharide Biosynthesis Protein SpsA, Chain A"/>
    <property type="match status" value="1"/>
</dbReference>
<dbReference type="EMBL" id="LWAF01000017">
    <property type="protein sequence ID" value="ODN29836.1"/>
    <property type="molecule type" value="Genomic_DNA"/>
</dbReference>
<sequence>MANEPLVSVIIPAYNVEKYITRTLESVLDQTFRDFEIILVNDGSTDKTEEVAKKLLKSAELNFRIISQSNKGVSVARNVGLYNSAGRYVKFLDADDVMKRESLQYLVEACENNKLAFAFGKQDVINQNGKIMYTYDQMYLADLELADYKVVLEQFLKGILHISCNSSIFRKDIITERNLTFTPGARFGEDTEFIAKYIFFAKKIAFVDKVVCEAVVRFDSSTKVSNLAVFHNVGSFKRLYRFFMNFGELEIARVIEEYSIPASYAWAMGNLAYNAFPYRLWKKLLENDTIGAMMRRLKIDFPKQTSYHSLLKLAKHLYLISPAIAYFVLRLVGKWHRWRNS</sequence>
<gene>
    <name evidence="4" type="ORF">A4H02_08480</name>
</gene>
<feature type="domain" description="Glycosyltransferase 2-like" evidence="3">
    <location>
        <begin position="8"/>
        <end position="173"/>
    </location>
</feature>
<dbReference type="STRING" id="1008305.A4H02_08480"/>
<dbReference type="OrthoDB" id="9785185at2"/>
<dbReference type="InterPro" id="IPR029044">
    <property type="entry name" value="Nucleotide-diphossugar_trans"/>
</dbReference>
<evidence type="ECO:0000313" key="4">
    <source>
        <dbReference type="EMBL" id="ODN29836.1"/>
    </source>
</evidence>
<dbReference type="PANTHER" id="PTHR22916">
    <property type="entry name" value="GLYCOSYLTRANSFERASE"/>
    <property type="match status" value="1"/>
</dbReference>
<dbReference type="CDD" id="cd00761">
    <property type="entry name" value="Glyco_tranf_GTA_type"/>
    <property type="match status" value="1"/>
</dbReference>
<dbReference type="Pfam" id="PF00535">
    <property type="entry name" value="Glycos_transf_2"/>
    <property type="match status" value="1"/>
</dbReference>
<dbReference type="GO" id="GO:0016757">
    <property type="term" value="F:glycosyltransferase activity"/>
    <property type="evidence" value="ECO:0007669"/>
    <property type="project" value="UniProtKB-KW"/>
</dbReference>